<gene>
    <name evidence="2" type="ORF">QE152_g4755</name>
</gene>
<dbReference type="Proteomes" id="UP001458880">
    <property type="component" value="Unassembled WGS sequence"/>
</dbReference>
<dbReference type="Pfam" id="PF13843">
    <property type="entry name" value="DDE_Tnp_1_7"/>
    <property type="match status" value="1"/>
</dbReference>
<protein>
    <submittedName>
        <fullName evidence="2">Transposase IS4</fullName>
    </submittedName>
</protein>
<dbReference type="PANTHER" id="PTHR46599:SF3">
    <property type="entry name" value="PIGGYBAC TRANSPOSABLE ELEMENT-DERIVED PROTEIN 4"/>
    <property type="match status" value="1"/>
</dbReference>
<dbReference type="InterPro" id="IPR029526">
    <property type="entry name" value="PGBD"/>
</dbReference>
<reference evidence="2 3" key="1">
    <citation type="journal article" date="2024" name="BMC Genomics">
        <title>De novo assembly and annotation of Popillia japonica's genome with initial clues to its potential as an invasive pest.</title>
        <authorList>
            <person name="Cucini C."/>
            <person name="Boschi S."/>
            <person name="Funari R."/>
            <person name="Cardaioli E."/>
            <person name="Iannotti N."/>
            <person name="Marturano G."/>
            <person name="Paoli F."/>
            <person name="Bruttini M."/>
            <person name="Carapelli A."/>
            <person name="Frati F."/>
            <person name="Nardi F."/>
        </authorList>
    </citation>
    <scope>NUCLEOTIDE SEQUENCE [LARGE SCALE GENOMIC DNA]</scope>
    <source>
        <strain evidence="2">DMR45628</strain>
    </source>
</reference>
<feature type="domain" description="PiggyBac transposable element-derived protein" evidence="1">
    <location>
        <begin position="4"/>
        <end position="131"/>
    </location>
</feature>
<proteinExistence type="predicted"/>
<name>A0AAW1MXC3_POPJA</name>
<dbReference type="PANTHER" id="PTHR46599">
    <property type="entry name" value="PIGGYBAC TRANSPOSABLE ELEMENT-DERIVED PROTEIN 4"/>
    <property type="match status" value="1"/>
</dbReference>
<sequence length="132" mass="15207">MGIQIVMALMKPILNLGYCLTTDDFYTSPILADILLRHKTDLFWTLKSNRKEVPNDLQKKKLKKREMVAYERGKVCVMKWKDTKGVALLSTIHKPEIIEIQPTRDSKKIPKVVHGYNNSMGGVDRIDQHLTN</sequence>
<comment type="caution">
    <text evidence="2">The sequence shown here is derived from an EMBL/GenBank/DDBJ whole genome shotgun (WGS) entry which is preliminary data.</text>
</comment>
<evidence type="ECO:0000259" key="1">
    <source>
        <dbReference type="Pfam" id="PF13843"/>
    </source>
</evidence>
<evidence type="ECO:0000313" key="2">
    <source>
        <dbReference type="EMBL" id="KAK9751802.1"/>
    </source>
</evidence>
<dbReference type="AlphaFoldDB" id="A0AAW1MXC3"/>
<organism evidence="2 3">
    <name type="scientific">Popillia japonica</name>
    <name type="common">Japanese beetle</name>
    <dbReference type="NCBI Taxonomy" id="7064"/>
    <lineage>
        <taxon>Eukaryota</taxon>
        <taxon>Metazoa</taxon>
        <taxon>Ecdysozoa</taxon>
        <taxon>Arthropoda</taxon>
        <taxon>Hexapoda</taxon>
        <taxon>Insecta</taxon>
        <taxon>Pterygota</taxon>
        <taxon>Neoptera</taxon>
        <taxon>Endopterygota</taxon>
        <taxon>Coleoptera</taxon>
        <taxon>Polyphaga</taxon>
        <taxon>Scarabaeiformia</taxon>
        <taxon>Scarabaeidae</taxon>
        <taxon>Rutelinae</taxon>
        <taxon>Popillia</taxon>
    </lineage>
</organism>
<evidence type="ECO:0000313" key="3">
    <source>
        <dbReference type="Proteomes" id="UP001458880"/>
    </source>
</evidence>
<dbReference type="EMBL" id="JASPKY010000025">
    <property type="protein sequence ID" value="KAK9751802.1"/>
    <property type="molecule type" value="Genomic_DNA"/>
</dbReference>
<keyword evidence="3" id="KW-1185">Reference proteome</keyword>
<accession>A0AAW1MXC3</accession>